<dbReference type="Proteomes" id="UP000278063">
    <property type="component" value="Unassembled WGS sequence"/>
</dbReference>
<name>A0A428D250_STRMT</name>
<evidence type="ECO:0000313" key="2">
    <source>
        <dbReference type="EMBL" id="RSI86213.1"/>
    </source>
</evidence>
<comment type="caution">
    <text evidence="2">The sequence shown here is derived from an EMBL/GenBank/DDBJ whole genome shotgun (WGS) entry which is preliminary data.</text>
</comment>
<dbReference type="AlphaFoldDB" id="A0A428D250"/>
<dbReference type="RefSeq" id="WP_125386617.1">
    <property type="nucleotide sequence ID" value="NZ_RJNW01000004.1"/>
</dbReference>
<organism evidence="2 3">
    <name type="scientific">Streptococcus mitis</name>
    <dbReference type="NCBI Taxonomy" id="28037"/>
    <lineage>
        <taxon>Bacteria</taxon>
        <taxon>Bacillati</taxon>
        <taxon>Bacillota</taxon>
        <taxon>Bacilli</taxon>
        <taxon>Lactobacillales</taxon>
        <taxon>Streptococcaceae</taxon>
        <taxon>Streptococcus</taxon>
        <taxon>Streptococcus mitis group</taxon>
    </lineage>
</organism>
<sequence>MANIFDVIPPVDENSGTFILDHGKVVDGVLKYKDDLTSYGWNIRRYNRLKEGALVLSRRPGKLTKDRKFEIYAGGVVTHISEPDGEGNVVAIIDHVFKIIPAIKQGDDFIENFQWDSKKKKPNSWEHFWNQYGMNSISFSDFSRLMQNANCVPLDGTLDSNEDDLSEEEFNDLNYLRNQGFKISVELDGKTRKKSEKKHVGIAKKLDFSKLNKLKNRIGALGEEIIFDFLTQKAIKEGLRQPKHVSKEEGDGVGYDIIYWNENNEEIYVEVKTTTYNYMDGFEMTQNEIFASQKFKDQYEIYRVYDLNAKTGECKLKIYKGPVDENQFILETRQVRVYNKTSK</sequence>
<gene>
    <name evidence="2" type="ORF">D8849_06930</name>
</gene>
<accession>A0A428D250</accession>
<evidence type="ECO:0000259" key="1">
    <source>
        <dbReference type="Pfam" id="PF13020"/>
    </source>
</evidence>
<evidence type="ECO:0000313" key="3">
    <source>
        <dbReference type="Proteomes" id="UP000278063"/>
    </source>
</evidence>
<dbReference type="EMBL" id="RJNW01000004">
    <property type="protein sequence ID" value="RSI86213.1"/>
    <property type="molecule type" value="Genomic_DNA"/>
</dbReference>
<feature type="domain" description="Protein NO VEIN C-terminal" evidence="1">
    <location>
        <begin position="222"/>
        <end position="310"/>
    </location>
</feature>
<dbReference type="InterPro" id="IPR024975">
    <property type="entry name" value="NOV_C"/>
</dbReference>
<proteinExistence type="predicted"/>
<reference evidence="2 3" key="1">
    <citation type="submission" date="2018-11" db="EMBL/GenBank/DDBJ databases">
        <title>Species Designations Belie Phenotypic and Genotypic Heterogeneity in Oral Streptococci.</title>
        <authorList>
            <person name="Velsko I."/>
        </authorList>
    </citation>
    <scope>NUCLEOTIDE SEQUENCE [LARGE SCALE GENOMIC DNA]</scope>
    <source>
        <strain evidence="2 3">KLC01</strain>
    </source>
</reference>
<protein>
    <recommendedName>
        <fullName evidence="1">Protein NO VEIN C-terminal domain-containing protein</fullName>
    </recommendedName>
</protein>
<dbReference type="Pfam" id="PF13020">
    <property type="entry name" value="NOV_C"/>
    <property type="match status" value="1"/>
</dbReference>